<proteinExistence type="predicted"/>
<dbReference type="EMBL" id="FVZE01000008">
    <property type="protein sequence ID" value="SLK08624.1"/>
    <property type="molecule type" value="Genomic_DNA"/>
</dbReference>
<dbReference type="STRING" id="428990.SAMN06295987_10878"/>
<keyword evidence="2" id="KW-1185">Reference proteome</keyword>
<dbReference type="AlphaFoldDB" id="A0A1U6IKU4"/>
<name>A0A1U6IKU4_9SPHN</name>
<dbReference type="Gene3D" id="1.25.40.10">
    <property type="entry name" value="Tetratricopeptide repeat domain"/>
    <property type="match status" value="1"/>
</dbReference>
<dbReference type="RefSeq" id="WP_054944399.1">
    <property type="nucleotide sequence ID" value="NZ_FVZE01000008.1"/>
</dbReference>
<accession>A0A1U6IKU4</accession>
<sequence length="221" mass="22959">MTWVLVVVLALVAFIATAFVLKAPRGGWEAIAAALVLGIAGYASQASPGLPAAPKAPSEQVSNNAAAMVDARGKVSDSNLPPSDRWVVIADGLARNGRYGDAAEVLRGAVDADPKNTEAWLAMGNALVSHADGLLTPAALYAFRKAALSDPDAPGPPFFLGLAFAQSGRYAEARQLWSDLLERAPEDAPWRAPLADQLTKLDAFLAGQSGGQGPSSDQSIR</sequence>
<protein>
    <submittedName>
        <fullName evidence="1">Cytochrome c-type biogenesis protein CcmH</fullName>
    </submittedName>
</protein>
<dbReference type="Proteomes" id="UP000190989">
    <property type="component" value="Unassembled WGS sequence"/>
</dbReference>
<evidence type="ECO:0000313" key="1">
    <source>
        <dbReference type="EMBL" id="SLK08624.1"/>
    </source>
</evidence>
<gene>
    <name evidence="1" type="ORF">SAMN06295987_10878</name>
</gene>
<evidence type="ECO:0000313" key="2">
    <source>
        <dbReference type="Proteomes" id="UP000190989"/>
    </source>
</evidence>
<dbReference type="SUPFAM" id="SSF48452">
    <property type="entry name" value="TPR-like"/>
    <property type="match status" value="1"/>
</dbReference>
<dbReference type="InterPro" id="IPR011990">
    <property type="entry name" value="TPR-like_helical_dom_sf"/>
</dbReference>
<dbReference type="Pfam" id="PF13428">
    <property type="entry name" value="TPR_14"/>
    <property type="match status" value="1"/>
</dbReference>
<reference evidence="2" key="1">
    <citation type="submission" date="2017-02" db="EMBL/GenBank/DDBJ databases">
        <authorList>
            <person name="Varghese N."/>
            <person name="Submissions S."/>
        </authorList>
    </citation>
    <scope>NUCLEOTIDE SEQUENCE [LARGE SCALE GENOMIC DNA]</scope>
    <source>
        <strain evidence="2">SM117</strain>
    </source>
</reference>
<organism evidence="1 2">
    <name type="scientific">Novosphingobium mathurense</name>
    <dbReference type="NCBI Taxonomy" id="428990"/>
    <lineage>
        <taxon>Bacteria</taxon>
        <taxon>Pseudomonadati</taxon>
        <taxon>Pseudomonadota</taxon>
        <taxon>Alphaproteobacteria</taxon>
        <taxon>Sphingomonadales</taxon>
        <taxon>Sphingomonadaceae</taxon>
        <taxon>Novosphingobium</taxon>
    </lineage>
</organism>